<name>A0AAQ3SW75_PASNO</name>
<protein>
    <submittedName>
        <fullName evidence="1">Uncharacterized protein</fullName>
    </submittedName>
</protein>
<keyword evidence="2" id="KW-1185">Reference proteome</keyword>
<dbReference type="AlphaFoldDB" id="A0AAQ3SW75"/>
<dbReference type="Proteomes" id="UP001341281">
    <property type="component" value="Chromosome 03"/>
</dbReference>
<evidence type="ECO:0000313" key="2">
    <source>
        <dbReference type="Proteomes" id="UP001341281"/>
    </source>
</evidence>
<reference evidence="1 2" key="1">
    <citation type="submission" date="2024-02" db="EMBL/GenBank/DDBJ databases">
        <title>High-quality chromosome-scale genome assembly of Pensacola bahiagrass (Paspalum notatum Flugge var. saurae).</title>
        <authorList>
            <person name="Vega J.M."/>
            <person name="Podio M."/>
            <person name="Orjuela J."/>
            <person name="Siena L.A."/>
            <person name="Pessino S.C."/>
            <person name="Combes M.C."/>
            <person name="Mariac C."/>
            <person name="Albertini E."/>
            <person name="Pupilli F."/>
            <person name="Ortiz J.P.A."/>
            <person name="Leblanc O."/>
        </authorList>
    </citation>
    <scope>NUCLEOTIDE SEQUENCE [LARGE SCALE GENOMIC DNA]</scope>
    <source>
        <strain evidence="1">R1</strain>
        <tissue evidence="1">Leaf</tissue>
    </source>
</reference>
<gene>
    <name evidence="1" type="ORF">U9M48_011631</name>
</gene>
<sequence length="62" mass="6732">MALRFQLGDKVGVTAVRRALAPRVSPSRRPAYLGLSPPAPITIRLRLGSALNKSSCFKELAR</sequence>
<dbReference type="EMBL" id="CP144747">
    <property type="protein sequence ID" value="WVZ61816.1"/>
    <property type="molecule type" value="Genomic_DNA"/>
</dbReference>
<proteinExistence type="predicted"/>
<evidence type="ECO:0000313" key="1">
    <source>
        <dbReference type="EMBL" id="WVZ61816.1"/>
    </source>
</evidence>
<organism evidence="1 2">
    <name type="scientific">Paspalum notatum var. saurae</name>
    <dbReference type="NCBI Taxonomy" id="547442"/>
    <lineage>
        <taxon>Eukaryota</taxon>
        <taxon>Viridiplantae</taxon>
        <taxon>Streptophyta</taxon>
        <taxon>Embryophyta</taxon>
        <taxon>Tracheophyta</taxon>
        <taxon>Spermatophyta</taxon>
        <taxon>Magnoliopsida</taxon>
        <taxon>Liliopsida</taxon>
        <taxon>Poales</taxon>
        <taxon>Poaceae</taxon>
        <taxon>PACMAD clade</taxon>
        <taxon>Panicoideae</taxon>
        <taxon>Andropogonodae</taxon>
        <taxon>Paspaleae</taxon>
        <taxon>Paspalinae</taxon>
        <taxon>Paspalum</taxon>
    </lineage>
</organism>
<accession>A0AAQ3SW75</accession>